<feature type="chain" id="PRO_5047217036" evidence="1">
    <location>
        <begin position="21"/>
        <end position="114"/>
    </location>
</feature>
<evidence type="ECO:0000256" key="1">
    <source>
        <dbReference type="SAM" id="SignalP"/>
    </source>
</evidence>
<protein>
    <submittedName>
        <fullName evidence="2">Uncharacterized protein</fullName>
    </submittedName>
</protein>
<keyword evidence="1" id="KW-0732">Signal</keyword>
<comment type="caution">
    <text evidence="2">The sequence shown here is derived from an EMBL/GenBank/DDBJ whole genome shotgun (WGS) entry which is preliminary data.</text>
</comment>
<sequence>MKVSVFGASLLLMASFGALAQEIPAGDPGYNTGNYKHPNKAAAVAKKAKYITQTEQVVSNRNYKQSLGSKTVESGLVIEKTSSTEPINYKMPYTKKVKKSTIALQDTSKAVAGE</sequence>
<evidence type="ECO:0000313" key="3">
    <source>
        <dbReference type="Proteomes" id="UP001236507"/>
    </source>
</evidence>
<feature type="signal peptide" evidence="1">
    <location>
        <begin position="1"/>
        <end position="20"/>
    </location>
</feature>
<dbReference type="Proteomes" id="UP001236507">
    <property type="component" value="Unassembled WGS sequence"/>
</dbReference>
<gene>
    <name evidence="2" type="ORF">QM524_15630</name>
</gene>
<keyword evidence="3" id="KW-1185">Reference proteome</keyword>
<accession>A0ABT6YAQ7</accession>
<dbReference type="RefSeq" id="WP_283345287.1">
    <property type="nucleotide sequence ID" value="NZ_JASHIF010000012.1"/>
</dbReference>
<organism evidence="2 3">
    <name type="scientific">Flectobacillus roseus</name>
    <dbReference type="NCBI Taxonomy" id="502259"/>
    <lineage>
        <taxon>Bacteria</taxon>
        <taxon>Pseudomonadati</taxon>
        <taxon>Bacteroidota</taxon>
        <taxon>Cytophagia</taxon>
        <taxon>Cytophagales</taxon>
        <taxon>Flectobacillaceae</taxon>
        <taxon>Flectobacillus</taxon>
    </lineage>
</organism>
<proteinExistence type="predicted"/>
<name>A0ABT6YAQ7_9BACT</name>
<evidence type="ECO:0000313" key="2">
    <source>
        <dbReference type="EMBL" id="MDI9860646.1"/>
    </source>
</evidence>
<reference evidence="2 3" key="1">
    <citation type="submission" date="2023-05" db="EMBL/GenBank/DDBJ databases">
        <title>Novel species of genus Flectobacillus isolated from stream in China.</title>
        <authorList>
            <person name="Lu H."/>
        </authorList>
    </citation>
    <scope>NUCLEOTIDE SEQUENCE [LARGE SCALE GENOMIC DNA]</scope>
    <source>
        <strain evidence="2 3">KCTC 42575</strain>
    </source>
</reference>
<dbReference type="EMBL" id="JASHIF010000012">
    <property type="protein sequence ID" value="MDI9860646.1"/>
    <property type="molecule type" value="Genomic_DNA"/>
</dbReference>